<reference evidence="3" key="1">
    <citation type="journal article" date="2021" name="Open Biol.">
        <title>Shared evolutionary footprints suggest mitochondrial oxidative damage underlies multiple complex I losses in fungi.</title>
        <authorList>
            <person name="Schikora-Tamarit M.A."/>
            <person name="Marcet-Houben M."/>
            <person name="Nosek J."/>
            <person name="Gabaldon T."/>
        </authorList>
    </citation>
    <scope>NUCLEOTIDE SEQUENCE</scope>
    <source>
        <strain evidence="3">CBS6075</strain>
    </source>
</reference>
<feature type="region of interest" description="Disordered" evidence="1">
    <location>
        <begin position="616"/>
        <end position="686"/>
    </location>
</feature>
<proteinExistence type="predicted"/>
<reference evidence="3" key="2">
    <citation type="submission" date="2021-01" db="EMBL/GenBank/DDBJ databases">
        <authorList>
            <person name="Schikora-Tamarit M.A."/>
        </authorList>
    </citation>
    <scope>NUCLEOTIDE SEQUENCE</scope>
    <source>
        <strain evidence="3">CBS6075</strain>
    </source>
</reference>
<feature type="region of interest" description="Disordered" evidence="1">
    <location>
        <begin position="1"/>
        <end position="39"/>
    </location>
</feature>
<dbReference type="PROSITE" id="PS50010">
    <property type="entry name" value="DH_2"/>
    <property type="match status" value="1"/>
</dbReference>
<dbReference type="Pfam" id="PF00621">
    <property type="entry name" value="RhoGEF"/>
    <property type="match status" value="1"/>
</dbReference>
<accession>A0A9P8TAQ5</accession>
<dbReference type="InterPro" id="IPR035899">
    <property type="entry name" value="DBL_dom_sf"/>
</dbReference>
<feature type="compositionally biased region" description="Polar residues" evidence="1">
    <location>
        <begin position="22"/>
        <end position="39"/>
    </location>
</feature>
<gene>
    <name evidence="3" type="ORF">OGAPHI_000040</name>
</gene>
<evidence type="ECO:0000313" key="4">
    <source>
        <dbReference type="Proteomes" id="UP000769157"/>
    </source>
</evidence>
<feature type="compositionally biased region" description="Low complexity" evidence="1">
    <location>
        <begin position="637"/>
        <end position="649"/>
    </location>
</feature>
<feature type="domain" description="DH" evidence="2">
    <location>
        <begin position="110"/>
        <end position="335"/>
    </location>
</feature>
<evidence type="ECO:0000259" key="2">
    <source>
        <dbReference type="PROSITE" id="PS50010"/>
    </source>
</evidence>
<feature type="compositionally biased region" description="Polar residues" evidence="1">
    <location>
        <begin position="1"/>
        <end position="12"/>
    </location>
</feature>
<protein>
    <recommendedName>
        <fullName evidence="2">DH domain-containing protein</fullName>
    </recommendedName>
</protein>
<evidence type="ECO:0000313" key="3">
    <source>
        <dbReference type="EMBL" id="KAH3671854.1"/>
    </source>
</evidence>
<dbReference type="Gene3D" id="1.20.900.10">
    <property type="entry name" value="Dbl homology (DH) domain"/>
    <property type="match status" value="1"/>
</dbReference>
<dbReference type="GeneID" id="70232008"/>
<dbReference type="Proteomes" id="UP000769157">
    <property type="component" value="Unassembled WGS sequence"/>
</dbReference>
<dbReference type="RefSeq" id="XP_046064969.1">
    <property type="nucleotide sequence ID" value="XM_046205249.1"/>
</dbReference>
<dbReference type="GO" id="GO:0005085">
    <property type="term" value="F:guanyl-nucleotide exchange factor activity"/>
    <property type="evidence" value="ECO:0007669"/>
    <property type="project" value="InterPro"/>
</dbReference>
<keyword evidence="4" id="KW-1185">Reference proteome</keyword>
<comment type="caution">
    <text evidence="3">The sequence shown here is derived from an EMBL/GenBank/DDBJ whole genome shotgun (WGS) entry which is preliminary data.</text>
</comment>
<dbReference type="InterPro" id="IPR000219">
    <property type="entry name" value="DH_dom"/>
</dbReference>
<evidence type="ECO:0000256" key="1">
    <source>
        <dbReference type="SAM" id="MobiDB-lite"/>
    </source>
</evidence>
<name>A0A9P8TAQ5_9ASCO</name>
<dbReference type="EMBL" id="JAEUBE010000042">
    <property type="protein sequence ID" value="KAH3671854.1"/>
    <property type="molecule type" value="Genomic_DNA"/>
</dbReference>
<dbReference type="OrthoDB" id="8059989at2759"/>
<sequence>MPLTHTNANASEESQEFKRISESSTLASLNDSNGIENVNHKTPATVDALDNIDWRFDSTSSITINTKAPIDLNSELGNGSAGLEGPDTSLLSPLTPIKDASSSALKRSFTRQKQVKELLNTEEVYVKALKVLKEVYINYLSTTGPIPLFFGRFARAVDMLLEEHNHFLEGLVKLYHDWIKLGNSTETCKSSIHSPMFETHIPRSEDHLHLEKIADWILQNAISVPTYSSYCQLVPKILEFAESKNVNQYNASSIVIYNDYMVEHQDVASSYFLQQQLDIRFISLIQMPTNRISRYRLIADSLLQKSKDDMDFSLVEKLNKCVSTIGDKCTQINKNVGKGAKKEAQSQVLKQMMTSSIKQISQNPYYFDNMGYLTMVAAFATVWLNDESIKYEYLGSILFDSHLVLVRPYKHRQLGVKMVLPISSIFCIQDEDFGARGMLYTTYTNSFKIHFENNFKQYEIAVIFTSDSEKKIWLTRLNKAVSKWTRDIGSHHNFSYSYCKRQSRLKNSELENFRFSGFIPDDMTPYKVKSHSQYFALETNLRQFTVNNFAQSADDSLKRDWNSNPRATVTFKKEDRLRLEKVLAEFWEPEIPKTIGDLTRSISDFSLRKKLSISSISSMGSSQQQPAMYPCSNSLMRSSRGNRLSASSSMRNLAHSFGNLKTNDDKSEKHPGSASDIEAPGSRSGTIKKSFSFKKLIKSMSVHTNLAELQKE</sequence>
<organism evidence="3 4">
    <name type="scientific">Ogataea philodendri</name>
    <dbReference type="NCBI Taxonomy" id="1378263"/>
    <lineage>
        <taxon>Eukaryota</taxon>
        <taxon>Fungi</taxon>
        <taxon>Dikarya</taxon>
        <taxon>Ascomycota</taxon>
        <taxon>Saccharomycotina</taxon>
        <taxon>Pichiomycetes</taxon>
        <taxon>Pichiales</taxon>
        <taxon>Pichiaceae</taxon>
        <taxon>Ogataea</taxon>
    </lineage>
</organism>
<dbReference type="AlphaFoldDB" id="A0A9P8TAQ5"/>
<dbReference type="SUPFAM" id="SSF48065">
    <property type="entry name" value="DBL homology domain (DH-domain)"/>
    <property type="match status" value="1"/>
</dbReference>
<feature type="compositionally biased region" description="Basic and acidic residues" evidence="1">
    <location>
        <begin position="662"/>
        <end position="671"/>
    </location>
</feature>
<feature type="compositionally biased region" description="Low complexity" evidence="1">
    <location>
        <begin position="616"/>
        <end position="625"/>
    </location>
</feature>